<dbReference type="RefSeq" id="XP_004032020.1">
    <property type="nucleotide sequence ID" value="XM_004031972.1"/>
</dbReference>
<keyword evidence="5" id="KW-0812">Transmembrane</keyword>
<feature type="transmembrane region" description="Helical" evidence="5">
    <location>
        <begin position="126"/>
        <end position="148"/>
    </location>
</feature>
<evidence type="ECO:0000256" key="2">
    <source>
        <dbReference type="ARBA" id="ARBA00022723"/>
    </source>
</evidence>
<dbReference type="eggNOG" id="KOG0537">
    <property type="taxonomic scope" value="Eukaryota"/>
</dbReference>
<dbReference type="EMBL" id="GL983995">
    <property type="protein sequence ID" value="EGR30433.1"/>
    <property type="molecule type" value="Genomic_DNA"/>
</dbReference>
<sequence length="278" mass="32961">MQKSNNLKDKKLKDEGLQKQKSNQFFQHILRIHSHRYFRKILFIIISIHLLTFISPFTSLALEIPAIIYYIFKQTYDIWPFPTYAVTSSENQIQIANLIYKILEIVVQLLYTIDLLPKIFIWKKPLWWKSLNVLVVTLMVILVPFTIREYQLYGYSIERLKFRVCSIGLSFLLLCEIMSIREWKTLKFEELKKNKKQSDQKQNEKPEYKIYTWPEIIQHDKRDDCWIVIQGKVYDLSNYISQHPGGDIILDGAGGECTLCGIHTIQLGLSKKIYKMIF</sequence>
<dbReference type="SUPFAM" id="SSF55856">
    <property type="entry name" value="Cytochrome b5-like heme/steroid binding domain"/>
    <property type="match status" value="1"/>
</dbReference>
<protein>
    <recommendedName>
        <fullName evidence="6">Cytochrome b5 heme-binding domain-containing protein</fullName>
    </recommendedName>
</protein>
<name>G0QWH2_ICHMU</name>
<dbReference type="Pfam" id="PF00173">
    <property type="entry name" value="Cyt-b5"/>
    <property type="match status" value="1"/>
</dbReference>
<dbReference type="GO" id="GO:0020037">
    <property type="term" value="F:heme binding"/>
    <property type="evidence" value="ECO:0007669"/>
    <property type="project" value="TreeGrafter"/>
</dbReference>
<dbReference type="STRING" id="857967.G0QWH2"/>
<evidence type="ECO:0000256" key="5">
    <source>
        <dbReference type="SAM" id="Phobius"/>
    </source>
</evidence>
<comment type="similarity">
    <text evidence="4">Belongs to the cytochrome b5 family.</text>
</comment>
<evidence type="ECO:0000256" key="4">
    <source>
        <dbReference type="ARBA" id="ARBA00038168"/>
    </source>
</evidence>
<keyword evidence="1" id="KW-0349">Heme</keyword>
<gene>
    <name evidence="7" type="ORF">IMG5_132170</name>
</gene>
<keyword evidence="5" id="KW-0472">Membrane</keyword>
<dbReference type="Proteomes" id="UP000008983">
    <property type="component" value="Unassembled WGS sequence"/>
</dbReference>
<evidence type="ECO:0000313" key="7">
    <source>
        <dbReference type="EMBL" id="EGR30433.1"/>
    </source>
</evidence>
<organism evidence="7 8">
    <name type="scientific">Ichthyophthirius multifiliis</name>
    <name type="common">White spot disease agent</name>
    <name type="synonym">Ich</name>
    <dbReference type="NCBI Taxonomy" id="5932"/>
    <lineage>
        <taxon>Eukaryota</taxon>
        <taxon>Sar</taxon>
        <taxon>Alveolata</taxon>
        <taxon>Ciliophora</taxon>
        <taxon>Intramacronucleata</taxon>
        <taxon>Oligohymenophorea</taxon>
        <taxon>Hymenostomatida</taxon>
        <taxon>Ophryoglenina</taxon>
        <taxon>Ichthyophthirius</taxon>
    </lineage>
</organism>
<accession>G0QWH2</accession>
<evidence type="ECO:0000256" key="3">
    <source>
        <dbReference type="ARBA" id="ARBA00023004"/>
    </source>
</evidence>
<dbReference type="PROSITE" id="PS50255">
    <property type="entry name" value="CYTOCHROME_B5_2"/>
    <property type="match status" value="1"/>
</dbReference>
<dbReference type="PANTHER" id="PTHR19359">
    <property type="entry name" value="CYTOCHROME B5"/>
    <property type="match status" value="1"/>
</dbReference>
<reference evidence="7 8" key="1">
    <citation type="submission" date="2011-07" db="EMBL/GenBank/DDBJ databases">
        <authorList>
            <person name="Coyne R."/>
            <person name="Brami D."/>
            <person name="Johnson J."/>
            <person name="Hostetler J."/>
            <person name="Hannick L."/>
            <person name="Clark T."/>
            <person name="Cassidy-Hanley D."/>
            <person name="Inman J."/>
        </authorList>
    </citation>
    <scope>NUCLEOTIDE SEQUENCE [LARGE SCALE GENOMIC DNA]</scope>
    <source>
        <strain evidence="7 8">G5</strain>
    </source>
</reference>
<dbReference type="InterPro" id="IPR001199">
    <property type="entry name" value="Cyt_B5-like_heme/steroid-bd"/>
</dbReference>
<dbReference type="AlphaFoldDB" id="G0QWH2"/>
<dbReference type="Gene3D" id="3.10.120.10">
    <property type="entry name" value="Cytochrome b5-like heme/steroid binding domain"/>
    <property type="match status" value="1"/>
</dbReference>
<dbReference type="InterPro" id="IPR050668">
    <property type="entry name" value="Cytochrome_b5"/>
</dbReference>
<keyword evidence="5" id="KW-1133">Transmembrane helix</keyword>
<keyword evidence="2" id="KW-0479">Metal-binding</keyword>
<dbReference type="GO" id="GO:0016020">
    <property type="term" value="C:membrane"/>
    <property type="evidence" value="ECO:0007669"/>
    <property type="project" value="TreeGrafter"/>
</dbReference>
<keyword evidence="3" id="KW-0408">Iron</keyword>
<evidence type="ECO:0000256" key="1">
    <source>
        <dbReference type="ARBA" id="ARBA00022617"/>
    </source>
</evidence>
<dbReference type="GO" id="GO:0046872">
    <property type="term" value="F:metal ion binding"/>
    <property type="evidence" value="ECO:0007669"/>
    <property type="project" value="UniProtKB-KW"/>
</dbReference>
<dbReference type="InterPro" id="IPR036400">
    <property type="entry name" value="Cyt_B5-like_heme/steroid_sf"/>
</dbReference>
<feature type="domain" description="Cytochrome b5 heme-binding" evidence="6">
    <location>
        <begin position="208"/>
        <end position="258"/>
    </location>
</feature>
<evidence type="ECO:0000313" key="8">
    <source>
        <dbReference type="Proteomes" id="UP000008983"/>
    </source>
</evidence>
<dbReference type="InParanoid" id="G0QWH2"/>
<feature type="transmembrane region" description="Helical" evidence="5">
    <location>
        <begin position="41"/>
        <end position="72"/>
    </location>
</feature>
<proteinExistence type="inferred from homology"/>
<dbReference type="SMART" id="SM01117">
    <property type="entry name" value="Cyt-b5"/>
    <property type="match status" value="1"/>
</dbReference>
<dbReference type="OrthoDB" id="311396at2759"/>
<dbReference type="GeneID" id="14906545"/>
<keyword evidence="8" id="KW-1185">Reference proteome</keyword>
<evidence type="ECO:0000259" key="6">
    <source>
        <dbReference type="PROSITE" id="PS50255"/>
    </source>
</evidence>